<reference evidence="1" key="1">
    <citation type="journal article" date="2015" name="Nature">
        <title>Complex archaea that bridge the gap between prokaryotes and eukaryotes.</title>
        <authorList>
            <person name="Spang A."/>
            <person name="Saw J.H."/>
            <person name="Jorgensen S.L."/>
            <person name="Zaremba-Niedzwiedzka K."/>
            <person name="Martijn J."/>
            <person name="Lind A.E."/>
            <person name="van Eijk R."/>
            <person name="Schleper C."/>
            <person name="Guy L."/>
            <person name="Ettema T.J."/>
        </authorList>
    </citation>
    <scope>NUCLEOTIDE SEQUENCE</scope>
</reference>
<proteinExistence type="predicted"/>
<dbReference type="AlphaFoldDB" id="A0A0F9EIX3"/>
<organism evidence="1">
    <name type="scientific">marine sediment metagenome</name>
    <dbReference type="NCBI Taxonomy" id="412755"/>
    <lineage>
        <taxon>unclassified sequences</taxon>
        <taxon>metagenomes</taxon>
        <taxon>ecological metagenomes</taxon>
    </lineage>
</organism>
<protein>
    <submittedName>
        <fullName evidence="1">Uncharacterized protein</fullName>
    </submittedName>
</protein>
<comment type="caution">
    <text evidence="1">The sequence shown here is derived from an EMBL/GenBank/DDBJ whole genome shotgun (WGS) entry which is preliminary data.</text>
</comment>
<gene>
    <name evidence="1" type="ORF">LCGC14_2068720</name>
</gene>
<dbReference type="EMBL" id="LAZR01024773">
    <property type="protein sequence ID" value="KKL74053.1"/>
    <property type="molecule type" value="Genomic_DNA"/>
</dbReference>
<evidence type="ECO:0000313" key="1">
    <source>
        <dbReference type="EMBL" id="KKL74053.1"/>
    </source>
</evidence>
<name>A0A0F9EIX3_9ZZZZ</name>
<sequence>MEVLRSVATAENDGLDVIYREPLPRPAVLADEIVALQHLLADSLRDGIAFGVSGWHGEIWAELVDAWPVGTSHSSATINVLRFPCPPSREFIFGHDLY</sequence>
<accession>A0A0F9EIX3</accession>